<dbReference type="EMBL" id="RCHU01001214">
    <property type="protein sequence ID" value="TKR66305.1"/>
    <property type="molecule type" value="Genomic_DNA"/>
</dbReference>
<feature type="region of interest" description="Disordered" evidence="1">
    <location>
        <begin position="142"/>
        <end position="174"/>
    </location>
</feature>
<feature type="region of interest" description="Disordered" evidence="1">
    <location>
        <begin position="192"/>
        <end position="212"/>
    </location>
</feature>
<comment type="caution">
    <text evidence="2">The sequence shown here is derived from an EMBL/GenBank/DDBJ whole genome shotgun (WGS) entry which is preliminary data.</text>
</comment>
<reference evidence="2" key="1">
    <citation type="submission" date="2018-10" db="EMBL/GenBank/DDBJ databases">
        <title>Population genomic analysis revealed the cold adaptation of white poplar.</title>
        <authorList>
            <person name="Liu Y.-J."/>
        </authorList>
    </citation>
    <scope>NUCLEOTIDE SEQUENCE [LARGE SCALE GENOMIC DNA]</scope>
    <source>
        <strain evidence="2">PAL-ZL1</strain>
    </source>
</reference>
<evidence type="ECO:0000313" key="2">
    <source>
        <dbReference type="EMBL" id="TKR66305.1"/>
    </source>
</evidence>
<accession>A0A4V5ZZ42</accession>
<gene>
    <name evidence="2" type="ORF">D5086_0000312720</name>
</gene>
<name>A0A4V5ZZ42_POPAL</name>
<protein>
    <submittedName>
        <fullName evidence="2">Uncharacterized protein</fullName>
    </submittedName>
</protein>
<organism evidence="2">
    <name type="scientific">Populus alba</name>
    <name type="common">White poplar</name>
    <dbReference type="NCBI Taxonomy" id="43335"/>
    <lineage>
        <taxon>Eukaryota</taxon>
        <taxon>Viridiplantae</taxon>
        <taxon>Streptophyta</taxon>
        <taxon>Embryophyta</taxon>
        <taxon>Tracheophyta</taxon>
        <taxon>Spermatophyta</taxon>
        <taxon>Magnoliopsida</taxon>
        <taxon>eudicotyledons</taxon>
        <taxon>Gunneridae</taxon>
        <taxon>Pentapetalae</taxon>
        <taxon>rosids</taxon>
        <taxon>fabids</taxon>
        <taxon>Malpighiales</taxon>
        <taxon>Salicaceae</taxon>
        <taxon>Saliceae</taxon>
        <taxon>Populus</taxon>
    </lineage>
</organism>
<proteinExistence type="predicted"/>
<evidence type="ECO:0000256" key="1">
    <source>
        <dbReference type="SAM" id="MobiDB-lite"/>
    </source>
</evidence>
<sequence length="212" mass="22805">MLECRVVLGDPMCQVALGCAPAPSGAQGSSRPRYAQSFQVPRGALRVRSGSRLEAELRVAAVRGWRSCCWVVFCCGRQKTGDLWCRPGGGDPRALRGEACGEGEAGSTRVVLVGEREREKKSSDAGERRRLQRRLLWSPFGSSAPGSLRGESPGVDGLSRGTAEGESEGEGRPACRRKWGFADLWSFGREEGLRRRGGLPGPSLVFGRGEGK</sequence>
<dbReference type="AlphaFoldDB" id="A0A4V5ZZ42"/>